<evidence type="ECO:0000313" key="5">
    <source>
        <dbReference type="Proteomes" id="UP001194714"/>
    </source>
</evidence>
<organism evidence="4 5">
    <name type="scientific">Candidatus Neptunichlamydia vexilliferae</name>
    <dbReference type="NCBI Taxonomy" id="1651774"/>
    <lineage>
        <taxon>Bacteria</taxon>
        <taxon>Pseudomonadati</taxon>
        <taxon>Chlamydiota</taxon>
        <taxon>Chlamydiia</taxon>
        <taxon>Parachlamydiales</taxon>
        <taxon>Simkaniaceae</taxon>
        <taxon>Candidatus Neptunichlamydia</taxon>
    </lineage>
</organism>
<dbReference type="Pfam" id="PF06414">
    <property type="entry name" value="Zeta_toxin"/>
    <property type="match status" value="1"/>
</dbReference>
<evidence type="ECO:0000256" key="1">
    <source>
        <dbReference type="ARBA" id="ARBA00022741"/>
    </source>
</evidence>
<dbReference type="InterPro" id="IPR027417">
    <property type="entry name" value="P-loop_NTPase"/>
</dbReference>
<gene>
    <name evidence="4" type="ORF">NEPTK9_000477</name>
</gene>
<protein>
    <recommendedName>
        <fullName evidence="3">Zeta toxin domain-containing protein</fullName>
    </recommendedName>
</protein>
<keyword evidence="5" id="KW-1185">Reference proteome</keyword>
<dbReference type="PANTHER" id="PTHR39206">
    <property type="entry name" value="SLL8004 PROTEIN"/>
    <property type="match status" value="1"/>
</dbReference>
<dbReference type="PANTHER" id="PTHR39206:SF1">
    <property type="entry name" value="SLL8004 PROTEIN"/>
    <property type="match status" value="1"/>
</dbReference>
<comment type="caution">
    <text evidence="4">The sequence shown here is derived from an EMBL/GenBank/DDBJ whole genome shotgun (WGS) entry which is preliminary data.</text>
</comment>
<dbReference type="InterPro" id="IPR010488">
    <property type="entry name" value="Zeta_toxin_domain"/>
</dbReference>
<reference evidence="4 5" key="1">
    <citation type="submission" date="2020-01" db="EMBL/GenBank/DDBJ databases">
        <title>Draft genome sequence of Cand. Neptunochlamydia vexilliferae K9.</title>
        <authorList>
            <person name="Schulz F."/>
            <person name="Koestlbacher S."/>
            <person name="Wascher F."/>
            <person name="Pizzetti I."/>
            <person name="Horn M."/>
        </authorList>
    </citation>
    <scope>NUCLEOTIDE SEQUENCE [LARGE SCALE GENOMIC DNA]</scope>
    <source>
        <strain evidence="4 5">K9</strain>
    </source>
</reference>
<keyword evidence="1" id="KW-0547">Nucleotide-binding</keyword>
<evidence type="ECO:0000259" key="3">
    <source>
        <dbReference type="Pfam" id="PF06414"/>
    </source>
</evidence>
<name>A0ABS0AXX1_9BACT</name>
<evidence type="ECO:0000313" key="4">
    <source>
        <dbReference type="EMBL" id="MBF5058977.1"/>
    </source>
</evidence>
<feature type="domain" description="Zeta toxin" evidence="3">
    <location>
        <begin position="7"/>
        <end position="99"/>
    </location>
</feature>
<dbReference type="RefSeq" id="WP_194847277.1">
    <property type="nucleotide sequence ID" value="NZ_JAAEJV010000007.1"/>
</dbReference>
<evidence type="ECO:0000256" key="2">
    <source>
        <dbReference type="ARBA" id="ARBA00022840"/>
    </source>
</evidence>
<dbReference type="EMBL" id="JAAEJV010000007">
    <property type="protein sequence ID" value="MBF5058977.1"/>
    <property type="molecule type" value="Genomic_DNA"/>
</dbReference>
<accession>A0ABS0AXX1</accession>
<proteinExistence type="predicted"/>
<dbReference type="Gene3D" id="3.40.50.300">
    <property type="entry name" value="P-loop containing nucleotide triphosphate hydrolases"/>
    <property type="match status" value="1"/>
</dbReference>
<keyword evidence="2" id="KW-0067">ATP-binding</keyword>
<dbReference type="Proteomes" id="UP001194714">
    <property type="component" value="Unassembled WGS sequence"/>
</dbReference>
<sequence>MHPESVALAASKLMITRLKELLNIGKSFAFETTGAGTNYIKHLEQAKSQGYEVHLAFLWLASPKQAIDRVTQRVKQGGHHIEKETIVRRYFAGLKNLLKHYLPLVDSALIMDNSSEELPKKIIAKKETNTSIEILDPVTWKKIEEAAQ</sequence>